<name>A0A1I3PK00_9BACT</name>
<evidence type="ECO:0000256" key="2">
    <source>
        <dbReference type="PROSITE-ProRule" id="PRU00703"/>
    </source>
</evidence>
<evidence type="ECO:0000256" key="1">
    <source>
        <dbReference type="ARBA" id="ARBA00023122"/>
    </source>
</evidence>
<dbReference type="SUPFAM" id="SSF54631">
    <property type="entry name" value="CBS-domain pair"/>
    <property type="match status" value="1"/>
</dbReference>
<accession>A0A1I3PK00</accession>
<reference evidence="5" key="1">
    <citation type="submission" date="2016-10" db="EMBL/GenBank/DDBJ databases">
        <authorList>
            <person name="Varghese N."/>
            <person name="Submissions S."/>
        </authorList>
    </citation>
    <scope>NUCLEOTIDE SEQUENCE [LARGE SCALE GENOMIC DNA]</scope>
    <source>
        <strain evidence="5">DSM 5918</strain>
    </source>
</reference>
<feature type="domain" description="CBS" evidence="3">
    <location>
        <begin position="58"/>
        <end position="115"/>
    </location>
</feature>
<dbReference type="Gene3D" id="3.10.580.10">
    <property type="entry name" value="CBS-domain"/>
    <property type="match status" value="1"/>
</dbReference>
<dbReference type="Pfam" id="PF00571">
    <property type="entry name" value="CBS"/>
    <property type="match status" value="2"/>
</dbReference>
<dbReference type="PANTHER" id="PTHR43080">
    <property type="entry name" value="CBS DOMAIN-CONTAINING PROTEIN CBSX3, MITOCHONDRIAL"/>
    <property type="match status" value="1"/>
</dbReference>
<dbReference type="InterPro" id="IPR051257">
    <property type="entry name" value="Diverse_CBS-Domain"/>
</dbReference>
<keyword evidence="1 2" id="KW-0129">CBS domain</keyword>
<dbReference type="EMBL" id="FORX01000002">
    <property type="protein sequence ID" value="SFJ21813.1"/>
    <property type="molecule type" value="Genomic_DNA"/>
</dbReference>
<dbReference type="STRING" id="52560.SAMN04488082_10225"/>
<protein>
    <submittedName>
        <fullName evidence="4">CBS domain-containing protein</fullName>
    </submittedName>
</protein>
<dbReference type="SMART" id="SM00116">
    <property type="entry name" value="CBS"/>
    <property type="match status" value="2"/>
</dbReference>
<dbReference type="PANTHER" id="PTHR43080:SF26">
    <property type="entry name" value="REGULATORY PROTEIN"/>
    <property type="match status" value="1"/>
</dbReference>
<dbReference type="RefSeq" id="WP_092372515.1">
    <property type="nucleotide sequence ID" value="NZ_FORX01000002.1"/>
</dbReference>
<dbReference type="CDD" id="cd04586">
    <property type="entry name" value="CBS_pair_BON_assoc"/>
    <property type="match status" value="1"/>
</dbReference>
<sequence length="197" mass="21300">MKDHCDALDLSEDDVINAMRSMQGYVDITPGDFREIYSIAYDLALKRVRTLWKAEDAMTSPVHCLHREMSASEAASFMASHGISGAPVVDENGTICGVVSEKDFLKKMGLPGTASFMAVVSRCMTIDGCLVSDLGGLSVRELMNCPPIVAAKETALADISELFSKHSINRVPICDTDGRPIGIVTRTNLVGSLCELR</sequence>
<proteinExistence type="predicted"/>
<keyword evidence="5" id="KW-1185">Reference proteome</keyword>
<dbReference type="OrthoDB" id="9811720at2"/>
<evidence type="ECO:0000259" key="3">
    <source>
        <dbReference type="PROSITE" id="PS51371"/>
    </source>
</evidence>
<organism evidence="4 5">
    <name type="scientific">Desulfomicrobium apsheronum</name>
    <dbReference type="NCBI Taxonomy" id="52560"/>
    <lineage>
        <taxon>Bacteria</taxon>
        <taxon>Pseudomonadati</taxon>
        <taxon>Thermodesulfobacteriota</taxon>
        <taxon>Desulfovibrionia</taxon>
        <taxon>Desulfovibrionales</taxon>
        <taxon>Desulfomicrobiaceae</taxon>
        <taxon>Desulfomicrobium</taxon>
    </lineage>
</organism>
<dbReference type="InterPro" id="IPR046342">
    <property type="entry name" value="CBS_dom_sf"/>
</dbReference>
<evidence type="ECO:0000313" key="4">
    <source>
        <dbReference type="EMBL" id="SFJ21813.1"/>
    </source>
</evidence>
<dbReference type="InterPro" id="IPR000644">
    <property type="entry name" value="CBS_dom"/>
</dbReference>
<evidence type="ECO:0000313" key="5">
    <source>
        <dbReference type="Proteomes" id="UP000198635"/>
    </source>
</evidence>
<dbReference type="Proteomes" id="UP000198635">
    <property type="component" value="Unassembled WGS sequence"/>
</dbReference>
<gene>
    <name evidence="4" type="ORF">SAMN04488082_10225</name>
</gene>
<feature type="domain" description="CBS" evidence="3">
    <location>
        <begin position="143"/>
        <end position="197"/>
    </location>
</feature>
<dbReference type="AlphaFoldDB" id="A0A1I3PK00"/>
<dbReference type="PROSITE" id="PS51371">
    <property type="entry name" value="CBS"/>
    <property type="match status" value="2"/>
</dbReference>